<evidence type="ECO:0000256" key="1">
    <source>
        <dbReference type="ARBA" id="ARBA00004162"/>
    </source>
</evidence>
<feature type="chain" id="PRO_5035324790" description="Peptidase S8/S53 domain-containing protein" evidence="13">
    <location>
        <begin position="23"/>
        <end position="385"/>
    </location>
</feature>
<keyword evidence="5 12" id="KW-0812">Transmembrane</keyword>
<keyword evidence="4 10" id="KW-0645">Protease</keyword>
<dbReference type="EMBL" id="BOPG01000022">
    <property type="protein sequence ID" value="GIJ55896.1"/>
    <property type="molecule type" value="Genomic_DNA"/>
</dbReference>
<evidence type="ECO:0000313" key="16">
    <source>
        <dbReference type="Proteomes" id="UP000612585"/>
    </source>
</evidence>
<gene>
    <name evidence="15" type="ORF">Vau01_034120</name>
</gene>
<keyword evidence="6 10" id="KW-0378">Hydrolase</keyword>
<dbReference type="PROSITE" id="PS51892">
    <property type="entry name" value="SUBTILASE"/>
    <property type="match status" value="1"/>
</dbReference>
<evidence type="ECO:0000256" key="12">
    <source>
        <dbReference type="SAM" id="Phobius"/>
    </source>
</evidence>
<feature type="region of interest" description="Disordered" evidence="11">
    <location>
        <begin position="224"/>
        <end position="246"/>
    </location>
</feature>
<dbReference type="Gene3D" id="3.40.50.200">
    <property type="entry name" value="Peptidase S8/S53 domain"/>
    <property type="match status" value="1"/>
</dbReference>
<organism evidence="15 16">
    <name type="scientific">Virgisporangium aurantiacum</name>
    <dbReference type="NCBI Taxonomy" id="175570"/>
    <lineage>
        <taxon>Bacteria</taxon>
        <taxon>Bacillati</taxon>
        <taxon>Actinomycetota</taxon>
        <taxon>Actinomycetes</taxon>
        <taxon>Micromonosporales</taxon>
        <taxon>Micromonosporaceae</taxon>
        <taxon>Virgisporangium</taxon>
    </lineage>
</organism>
<dbReference type="PROSITE" id="PS00137">
    <property type="entry name" value="SUBTILASE_HIS"/>
    <property type="match status" value="1"/>
</dbReference>
<dbReference type="SUPFAM" id="SSF52743">
    <property type="entry name" value="Subtilisin-like"/>
    <property type="match status" value="1"/>
</dbReference>
<evidence type="ECO:0000256" key="3">
    <source>
        <dbReference type="ARBA" id="ARBA00022475"/>
    </source>
</evidence>
<dbReference type="InterPro" id="IPR023827">
    <property type="entry name" value="Peptidase_S8_Asp-AS"/>
</dbReference>
<dbReference type="InterPro" id="IPR050131">
    <property type="entry name" value="Peptidase_S8_subtilisin-like"/>
</dbReference>
<dbReference type="InterPro" id="IPR023834">
    <property type="entry name" value="T7SS_pept_S8A_mycosin"/>
</dbReference>
<dbReference type="PANTHER" id="PTHR43806:SF11">
    <property type="entry name" value="CEREVISIN-RELATED"/>
    <property type="match status" value="1"/>
</dbReference>
<dbReference type="AlphaFoldDB" id="A0A8J3Z605"/>
<keyword evidence="3" id="KW-1003">Cell membrane</keyword>
<dbReference type="GO" id="GO:0004252">
    <property type="term" value="F:serine-type endopeptidase activity"/>
    <property type="evidence" value="ECO:0007669"/>
    <property type="project" value="UniProtKB-UniRule"/>
</dbReference>
<dbReference type="NCBIfam" id="TIGR03921">
    <property type="entry name" value="T7SS_mycosin"/>
    <property type="match status" value="1"/>
</dbReference>
<keyword evidence="13" id="KW-0732">Signal</keyword>
<evidence type="ECO:0000256" key="8">
    <source>
        <dbReference type="ARBA" id="ARBA00022989"/>
    </source>
</evidence>
<dbReference type="InterPro" id="IPR022398">
    <property type="entry name" value="Peptidase_S8_His-AS"/>
</dbReference>
<name>A0A8J3Z605_9ACTN</name>
<dbReference type="GO" id="GO:0005886">
    <property type="term" value="C:plasma membrane"/>
    <property type="evidence" value="ECO:0007669"/>
    <property type="project" value="UniProtKB-SubCell"/>
</dbReference>
<comment type="caution">
    <text evidence="15">The sequence shown here is derived from an EMBL/GenBank/DDBJ whole genome shotgun (WGS) entry which is preliminary data.</text>
</comment>
<feature type="signal peptide" evidence="13">
    <location>
        <begin position="1"/>
        <end position="22"/>
    </location>
</feature>
<evidence type="ECO:0000256" key="13">
    <source>
        <dbReference type="SAM" id="SignalP"/>
    </source>
</evidence>
<evidence type="ECO:0000259" key="14">
    <source>
        <dbReference type="Pfam" id="PF00082"/>
    </source>
</evidence>
<evidence type="ECO:0000256" key="5">
    <source>
        <dbReference type="ARBA" id="ARBA00022692"/>
    </source>
</evidence>
<protein>
    <recommendedName>
        <fullName evidence="14">Peptidase S8/S53 domain-containing protein</fullName>
    </recommendedName>
</protein>
<accession>A0A8J3Z605</accession>
<feature type="active site" description="Charge relay system" evidence="10">
    <location>
        <position position="263"/>
    </location>
</feature>
<feature type="domain" description="Peptidase S8/S53" evidence="14">
    <location>
        <begin position="56"/>
        <end position="310"/>
    </location>
</feature>
<dbReference type="PANTHER" id="PTHR43806">
    <property type="entry name" value="PEPTIDASE S8"/>
    <property type="match status" value="1"/>
</dbReference>
<dbReference type="RefSeq" id="WP_239151641.1">
    <property type="nucleotide sequence ID" value="NZ_BOPG01000022.1"/>
</dbReference>
<dbReference type="Proteomes" id="UP000612585">
    <property type="component" value="Unassembled WGS sequence"/>
</dbReference>
<keyword evidence="16" id="KW-1185">Reference proteome</keyword>
<reference evidence="15" key="1">
    <citation type="submission" date="2021-01" db="EMBL/GenBank/DDBJ databases">
        <title>Whole genome shotgun sequence of Virgisporangium aurantiacum NBRC 16421.</title>
        <authorList>
            <person name="Komaki H."/>
            <person name="Tamura T."/>
        </authorList>
    </citation>
    <scope>NUCLEOTIDE SEQUENCE</scope>
    <source>
        <strain evidence="15">NBRC 16421</strain>
    </source>
</reference>
<keyword evidence="7 10" id="KW-0720">Serine protease</keyword>
<sequence>MRLLLVVLALSGSLAVPGVAAAAPNTCGPVVADPLAEEPWALNRLRPDLAWPLSTGAGVTVAVIDSGVSGEHAMLAGKVRRGTDLVTPGGDGSCDENGHGTLIAGIIAGREATSGGFRYYGVAPGATIVPIRVLRDQQRAVGGELSTVVATAIRYAVDQARATVVNLSLTAEATPDLEAAVRYAVGRGVVLVAAAGNGGGQSGAQYPAAYPEVIAVGGVDTGDKHVTSSSTGEHVDVAAPGDRISGPSPRGGGYLYTTDGGTSFAAAYVTGVAALVRSYDPNLTPAQVADRIERTADHPAGQRNAEVGYGVVNPARAVGALAGGALAGGAAADARLPRAPRAAADPMRGVTGAAVWITVGGALAVVLLLIAIPIVRNGRARRWRA</sequence>
<evidence type="ECO:0000256" key="2">
    <source>
        <dbReference type="ARBA" id="ARBA00011073"/>
    </source>
</evidence>
<dbReference type="InterPro" id="IPR000209">
    <property type="entry name" value="Peptidase_S8/S53_dom"/>
</dbReference>
<comment type="similarity">
    <text evidence="2 10">Belongs to the peptidase S8 family.</text>
</comment>
<dbReference type="InterPro" id="IPR015500">
    <property type="entry name" value="Peptidase_S8_subtilisin-rel"/>
</dbReference>
<evidence type="ECO:0000256" key="9">
    <source>
        <dbReference type="ARBA" id="ARBA00023136"/>
    </source>
</evidence>
<evidence type="ECO:0000256" key="7">
    <source>
        <dbReference type="ARBA" id="ARBA00022825"/>
    </source>
</evidence>
<dbReference type="Pfam" id="PF00082">
    <property type="entry name" value="Peptidase_S8"/>
    <property type="match status" value="1"/>
</dbReference>
<evidence type="ECO:0000256" key="4">
    <source>
        <dbReference type="ARBA" id="ARBA00022670"/>
    </source>
</evidence>
<evidence type="ECO:0000313" key="15">
    <source>
        <dbReference type="EMBL" id="GIJ55896.1"/>
    </source>
</evidence>
<dbReference type="PROSITE" id="PS00136">
    <property type="entry name" value="SUBTILASE_ASP"/>
    <property type="match status" value="1"/>
</dbReference>
<comment type="subcellular location">
    <subcellularLocation>
        <location evidence="1">Cell membrane</location>
        <topology evidence="1">Single-pass membrane protein</topology>
    </subcellularLocation>
</comment>
<evidence type="ECO:0000256" key="11">
    <source>
        <dbReference type="SAM" id="MobiDB-lite"/>
    </source>
</evidence>
<dbReference type="PRINTS" id="PR00723">
    <property type="entry name" value="SUBTILISIN"/>
</dbReference>
<feature type="transmembrane region" description="Helical" evidence="12">
    <location>
        <begin position="353"/>
        <end position="375"/>
    </location>
</feature>
<dbReference type="GO" id="GO:0006508">
    <property type="term" value="P:proteolysis"/>
    <property type="evidence" value="ECO:0007669"/>
    <property type="project" value="UniProtKB-KW"/>
</dbReference>
<dbReference type="InterPro" id="IPR036852">
    <property type="entry name" value="Peptidase_S8/S53_dom_sf"/>
</dbReference>
<evidence type="ECO:0000256" key="10">
    <source>
        <dbReference type="PROSITE-ProRule" id="PRU01240"/>
    </source>
</evidence>
<proteinExistence type="inferred from homology"/>
<feature type="active site" description="Charge relay system" evidence="10">
    <location>
        <position position="65"/>
    </location>
</feature>
<feature type="active site" description="Charge relay system" evidence="10">
    <location>
        <position position="99"/>
    </location>
</feature>
<evidence type="ECO:0000256" key="6">
    <source>
        <dbReference type="ARBA" id="ARBA00022801"/>
    </source>
</evidence>
<keyword evidence="8 12" id="KW-1133">Transmembrane helix</keyword>
<keyword evidence="9 12" id="KW-0472">Membrane</keyword>